<gene>
    <name evidence="2" type="ORF">FHE74_02310</name>
</gene>
<evidence type="ECO:0000313" key="3">
    <source>
        <dbReference type="Proteomes" id="UP000312032"/>
    </source>
</evidence>
<dbReference type="Pfam" id="PF09754">
    <property type="entry name" value="PAC2"/>
    <property type="match status" value="1"/>
</dbReference>
<dbReference type="Gene3D" id="1.10.287.100">
    <property type="match status" value="1"/>
</dbReference>
<evidence type="ECO:0000313" key="2">
    <source>
        <dbReference type="EMBL" id="TNL99210.1"/>
    </source>
</evidence>
<comment type="caution">
    <text evidence="2">The sequence shown here is derived from an EMBL/GenBank/DDBJ whole genome shotgun (WGS) entry which is preliminary data.</text>
</comment>
<accession>A0A5C4U4L6</accession>
<sequence length="364" mass="39725">MVEKSNMYELEYPAPSMAHDSSEGPNMIIALNGYADAGQSIEQSASHLKAALDHRPLVSFNNDELVDYRSRRPAVTLTDDHIASAEDLTLSIDVVRDNLGTPFLLLSGPEPDLRWEAFTKAVADIADKHDVQNTICLYGAPMTVPHTRPLVVSAHGNNQELVGDMFRLESTLTIPGSASLMIERELHKRGRNVAGFTAHVPHYIAAGPYPAASLRLLQSVQDATGLSFPLRSLEADAERSAQQLGEYLESNDEVAQVVSQLEQQYDEEMERYRAEHPNVAMPGERSLPSGEEIGAEFERFLASVEHEGEDDAAGNPFPALGSASPHESPDATTPDVENNSEETSEPSEESDDDEGRYGGQGESR</sequence>
<dbReference type="PIRSF" id="PIRSF028754">
    <property type="entry name" value="UCP028754"/>
    <property type="match status" value="1"/>
</dbReference>
<protein>
    <submittedName>
        <fullName evidence="2">PAC2 family protein</fullName>
    </submittedName>
</protein>
<keyword evidence="3" id="KW-1185">Reference proteome</keyword>
<reference evidence="2 3" key="1">
    <citation type="submission" date="2019-06" db="EMBL/GenBank/DDBJ databases">
        <authorList>
            <person name="Li J."/>
        </authorList>
    </citation>
    <scope>NUCLEOTIDE SEQUENCE [LARGE SCALE GENOMIC DNA]</scope>
    <source>
        <strain evidence="2 3">LMG 28165</strain>
    </source>
</reference>
<evidence type="ECO:0000256" key="1">
    <source>
        <dbReference type="SAM" id="MobiDB-lite"/>
    </source>
</evidence>
<dbReference type="Gene3D" id="3.40.50.10900">
    <property type="entry name" value="PAC-like subunit"/>
    <property type="match status" value="1"/>
</dbReference>
<dbReference type="InterPro" id="IPR008492">
    <property type="entry name" value="Rv2714-like"/>
</dbReference>
<dbReference type="SUPFAM" id="SSF159659">
    <property type="entry name" value="Cgl1923-like"/>
    <property type="match status" value="1"/>
</dbReference>
<name>A0A5C4U4L6_9CORY</name>
<dbReference type="RefSeq" id="WP_139464817.1">
    <property type="nucleotide sequence ID" value="NZ_VDHJ01000003.1"/>
</dbReference>
<feature type="region of interest" description="Disordered" evidence="1">
    <location>
        <begin position="305"/>
        <end position="364"/>
    </location>
</feature>
<dbReference type="Proteomes" id="UP000312032">
    <property type="component" value="Unassembled WGS sequence"/>
</dbReference>
<dbReference type="EMBL" id="VDHJ01000003">
    <property type="protein sequence ID" value="TNL99210.1"/>
    <property type="molecule type" value="Genomic_DNA"/>
</dbReference>
<dbReference type="AlphaFoldDB" id="A0A5C4U4L6"/>
<dbReference type="InterPro" id="IPR038389">
    <property type="entry name" value="PSMG2_sf"/>
</dbReference>
<dbReference type="OrthoDB" id="3733464at2"/>
<organism evidence="2 3">
    <name type="scientific">Corynebacterium tapiri</name>
    <dbReference type="NCBI Taxonomy" id="1448266"/>
    <lineage>
        <taxon>Bacteria</taxon>
        <taxon>Bacillati</taxon>
        <taxon>Actinomycetota</taxon>
        <taxon>Actinomycetes</taxon>
        <taxon>Mycobacteriales</taxon>
        <taxon>Corynebacteriaceae</taxon>
        <taxon>Corynebacterium</taxon>
    </lineage>
</organism>
<dbReference type="InterPro" id="IPR019151">
    <property type="entry name" value="Proteasome_assmbl_chaperone_2"/>
</dbReference>
<proteinExistence type="predicted"/>
<feature type="compositionally biased region" description="Acidic residues" evidence="1">
    <location>
        <begin position="338"/>
        <end position="354"/>
    </location>
</feature>